<protein>
    <submittedName>
        <fullName evidence="3">Uncharacterized protein</fullName>
    </submittedName>
</protein>
<dbReference type="InterPro" id="IPR039552">
    <property type="entry name" value="IS66_C"/>
</dbReference>
<evidence type="ECO:0000259" key="2">
    <source>
        <dbReference type="Pfam" id="PF13817"/>
    </source>
</evidence>
<reference evidence="3 4" key="1">
    <citation type="journal article" date="2019" name="Int. J. Syst. Evol. Microbiol.">
        <title>Faecalibacillus intestinalis gen. nov., sp. nov. and Faecalibacillus faecis sp. nov., isolated from human faeces.</title>
        <authorList>
            <person name="Seo B."/>
            <person name="Jeon K."/>
            <person name="Baek I."/>
            <person name="Lee Y.M."/>
            <person name="Baek K."/>
            <person name="Ko G."/>
        </authorList>
    </citation>
    <scope>NUCLEOTIDE SEQUENCE [LARGE SCALE GENOMIC DNA]</scope>
    <source>
        <strain evidence="3 4">SNUG30099</strain>
    </source>
</reference>
<keyword evidence="4" id="KW-1185">Reference proteome</keyword>
<dbReference type="InterPro" id="IPR004291">
    <property type="entry name" value="Transposase_IS66_central"/>
</dbReference>
<comment type="caution">
    <text evidence="3">The sequence shown here is derived from an EMBL/GenBank/DDBJ whole genome shotgun (WGS) entry which is preliminary data.</text>
</comment>
<feature type="domain" description="Transposase IS66 C-terminal" evidence="2">
    <location>
        <begin position="205"/>
        <end position="244"/>
    </location>
</feature>
<dbReference type="InterPro" id="IPR052344">
    <property type="entry name" value="Transposase-related"/>
</dbReference>
<sequence length="258" mass="30257">MWVYKTGRSEEKKMVLYQFENDRKYDRASDYLEGFNGVIQSDGYQAYANIKDIKNMGCFAHIRRKLVEVMDVAPKGTVIKETQTYKMYQLINKLFYLEKVYDKKYKKDYDRITRERKTKSLPVLEEFYEIVKTVAPHTPKKSHLDTAMTYAINNEKYLRYYIEDGRVEISNNSAERCCKSFVIGRKNFLFSNSINGAKASGAAYSIIESAKINGLKPYEYIEYILTRMTGNKLTADLLKKIMPWSEELPKNLYKNKKA</sequence>
<dbReference type="PANTHER" id="PTHR33678">
    <property type="entry name" value="BLL1576 PROTEIN"/>
    <property type="match status" value="1"/>
</dbReference>
<dbReference type="NCBIfam" id="NF033517">
    <property type="entry name" value="transpos_IS66"/>
    <property type="match status" value="1"/>
</dbReference>
<accession>A0A2T3G300</accession>
<name>A0A2T3G300_9FIRM</name>
<dbReference type="AlphaFoldDB" id="A0A2T3G300"/>
<evidence type="ECO:0000313" key="3">
    <source>
        <dbReference type="EMBL" id="PST41899.1"/>
    </source>
</evidence>
<proteinExistence type="predicted"/>
<dbReference type="EMBL" id="PYLQ01000006">
    <property type="protein sequence ID" value="PST41899.1"/>
    <property type="molecule type" value="Genomic_DNA"/>
</dbReference>
<feature type="domain" description="Transposase IS66 central" evidence="1">
    <location>
        <begin position="1"/>
        <end position="198"/>
    </location>
</feature>
<gene>
    <name evidence="3" type="ORF">C7U54_06055</name>
</gene>
<evidence type="ECO:0000313" key="4">
    <source>
        <dbReference type="Proteomes" id="UP000240974"/>
    </source>
</evidence>
<evidence type="ECO:0000259" key="1">
    <source>
        <dbReference type="Pfam" id="PF03050"/>
    </source>
</evidence>
<dbReference type="Pfam" id="PF03050">
    <property type="entry name" value="DDE_Tnp_IS66"/>
    <property type="match status" value="1"/>
</dbReference>
<dbReference type="Proteomes" id="UP000240974">
    <property type="component" value="Unassembled WGS sequence"/>
</dbReference>
<organism evidence="3 4">
    <name type="scientific">Faecalibacillus intestinalis</name>
    <dbReference type="NCBI Taxonomy" id="1982626"/>
    <lineage>
        <taxon>Bacteria</taxon>
        <taxon>Bacillati</taxon>
        <taxon>Bacillota</taxon>
        <taxon>Erysipelotrichia</taxon>
        <taxon>Erysipelotrichales</taxon>
        <taxon>Coprobacillaceae</taxon>
        <taxon>Faecalibacillus</taxon>
    </lineage>
</organism>
<dbReference type="Pfam" id="PF13817">
    <property type="entry name" value="DDE_Tnp_IS66_C"/>
    <property type="match status" value="1"/>
</dbReference>